<feature type="transmembrane region" description="Helical" evidence="1">
    <location>
        <begin position="44"/>
        <end position="72"/>
    </location>
</feature>
<organism evidence="2 3">
    <name type="scientific">Edaphochlamys debaryana</name>
    <dbReference type="NCBI Taxonomy" id="47281"/>
    <lineage>
        <taxon>Eukaryota</taxon>
        <taxon>Viridiplantae</taxon>
        <taxon>Chlorophyta</taxon>
        <taxon>core chlorophytes</taxon>
        <taxon>Chlorophyceae</taxon>
        <taxon>CS clade</taxon>
        <taxon>Chlamydomonadales</taxon>
        <taxon>Chlamydomonadales incertae sedis</taxon>
        <taxon>Edaphochlamys</taxon>
    </lineage>
</organism>
<comment type="caution">
    <text evidence="2">The sequence shown here is derived from an EMBL/GenBank/DDBJ whole genome shotgun (WGS) entry which is preliminary data.</text>
</comment>
<gene>
    <name evidence="2" type="ORF">HYH03_013939</name>
</gene>
<protein>
    <submittedName>
        <fullName evidence="2">Uncharacterized protein</fullName>
    </submittedName>
</protein>
<keyword evidence="1" id="KW-0472">Membrane</keyword>
<dbReference type="AlphaFoldDB" id="A0A835XM41"/>
<evidence type="ECO:0000256" key="1">
    <source>
        <dbReference type="SAM" id="Phobius"/>
    </source>
</evidence>
<keyword evidence="3" id="KW-1185">Reference proteome</keyword>
<keyword evidence="1" id="KW-0812">Transmembrane</keyword>
<proteinExistence type="predicted"/>
<evidence type="ECO:0000313" key="3">
    <source>
        <dbReference type="Proteomes" id="UP000612055"/>
    </source>
</evidence>
<dbReference type="EMBL" id="JAEHOE010000097">
    <property type="protein sequence ID" value="KAG2487367.1"/>
    <property type="molecule type" value="Genomic_DNA"/>
</dbReference>
<evidence type="ECO:0000313" key="2">
    <source>
        <dbReference type="EMBL" id="KAG2487367.1"/>
    </source>
</evidence>
<reference evidence="2" key="1">
    <citation type="journal article" date="2020" name="bioRxiv">
        <title>Comparative genomics of Chlamydomonas.</title>
        <authorList>
            <person name="Craig R.J."/>
            <person name="Hasan A.R."/>
            <person name="Ness R.W."/>
            <person name="Keightley P.D."/>
        </authorList>
    </citation>
    <scope>NUCLEOTIDE SEQUENCE</scope>
    <source>
        <strain evidence="2">CCAP 11/70</strain>
    </source>
</reference>
<name>A0A835XM41_9CHLO</name>
<keyword evidence="1" id="KW-1133">Transmembrane helix</keyword>
<dbReference type="Proteomes" id="UP000612055">
    <property type="component" value="Unassembled WGS sequence"/>
</dbReference>
<accession>A0A835XM41</accession>
<sequence>MADRSPRALESELAKEKSKLAEARRRCDQTLKCRLLMLDTMERMLIWAVVLLLFVYLRMPLTYVVLVPGLLLGRETTQAIKHAQEGRLLPLSRLAGGWWGM</sequence>